<comment type="caution">
    <text evidence="1">The sequence shown here is derived from an EMBL/GenBank/DDBJ whole genome shotgun (WGS) entry which is preliminary data.</text>
</comment>
<evidence type="ECO:0000313" key="2">
    <source>
        <dbReference type="Proteomes" id="UP000231279"/>
    </source>
</evidence>
<dbReference type="EMBL" id="NKXS01000581">
    <property type="protein sequence ID" value="PIN23413.1"/>
    <property type="molecule type" value="Genomic_DNA"/>
</dbReference>
<name>A0A2G9I0Z5_9LAMI</name>
<accession>A0A2G9I0Z5</accession>
<sequence>MAYVIPISFILRTISIQFRNPPHFHFTPRNLQFSPTYTQLLFELARLLQAEGEAFMRQMIRPYVDQVLMYEDPHRQEEARRFAPADELKQKAMDALAKVRPPIFNLHACISLKIFSSGN</sequence>
<reference evidence="2" key="1">
    <citation type="journal article" date="2018" name="Gigascience">
        <title>Genome assembly of the Pink Ipe (Handroanthus impetiginosus, Bignoniaceae), a highly valued, ecologically keystone Neotropical timber forest tree.</title>
        <authorList>
            <person name="Silva-Junior O.B."/>
            <person name="Grattapaglia D."/>
            <person name="Novaes E."/>
            <person name="Collevatti R.G."/>
        </authorList>
    </citation>
    <scope>NUCLEOTIDE SEQUENCE [LARGE SCALE GENOMIC DNA]</scope>
    <source>
        <strain evidence="2">cv. UFG-1</strain>
    </source>
</reference>
<keyword evidence="1" id="KW-0378">Hydrolase</keyword>
<dbReference type="Gene3D" id="3.10.620.30">
    <property type="match status" value="1"/>
</dbReference>
<gene>
    <name evidence="1" type="ORF">CDL12_03873</name>
</gene>
<proteinExistence type="predicted"/>
<dbReference type="STRING" id="429701.A0A2G9I0Z5"/>
<keyword evidence="2" id="KW-1185">Reference proteome</keyword>
<organism evidence="1 2">
    <name type="scientific">Handroanthus impetiginosus</name>
    <dbReference type="NCBI Taxonomy" id="429701"/>
    <lineage>
        <taxon>Eukaryota</taxon>
        <taxon>Viridiplantae</taxon>
        <taxon>Streptophyta</taxon>
        <taxon>Embryophyta</taxon>
        <taxon>Tracheophyta</taxon>
        <taxon>Spermatophyta</taxon>
        <taxon>Magnoliopsida</taxon>
        <taxon>eudicotyledons</taxon>
        <taxon>Gunneridae</taxon>
        <taxon>Pentapetalae</taxon>
        <taxon>asterids</taxon>
        <taxon>lamiids</taxon>
        <taxon>Lamiales</taxon>
        <taxon>Bignoniaceae</taxon>
        <taxon>Crescentiina</taxon>
        <taxon>Tabebuia alliance</taxon>
        <taxon>Handroanthus</taxon>
    </lineage>
</organism>
<dbReference type="Proteomes" id="UP000231279">
    <property type="component" value="Unassembled WGS sequence"/>
</dbReference>
<protein>
    <submittedName>
        <fullName evidence="1">Peptide-N(4)-(N-acetyl-beta-glucosaminyl)asparagine amidase</fullName>
        <ecNumber evidence="1">3.5.1.52</ecNumber>
    </submittedName>
</protein>
<dbReference type="OrthoDB" id="333239at2759"/>
<dbReference type="GO" id="GO:0000224">
    <property type="term" value="F:peptide-N4-(N-acetyl-beta-glucosaminyl)asparagine amidase activity"/>
    <property type="evidence" value="ECO:0007669"/>
    <property type="project" value="UniProtKB-EC"/>
</dbReference>
<dbReference type="AlphaFoldDB" id="A0A2G9I0Z5"/>
<evidence type="ECO:0000313" key="1">
    <source>
        <dbReference type="EMBL" id="PIN23413.1"/>
    </source>
</evidence>
<dbReference type="EC" id="3.5.1.52" evidence="1"/>